<keyword evidence="2" id="KW-1185">Reference proteome</keyword>
<dbReference type="Proteomes" id="UP000228484">
    <property type="component" value="Unassembled WGS sequence"/>
</dbReference>
<accession>A0A2G6QGL5</accession>
<comment type="caution">
    <text evidence="1">The sequence shown here is derived from an EMBL/GenBank/DDBJ whole genome shotgun (WGS) entry which is preliminary data.</text>
</comment>
<evidence type="ECO:0000313" key="2">
    <source>
        <dbReference type="Proteomes" id="UP000228484"/>
    </source>
</evidence>
<dbReference type="AlphaFoldDB" id="A0A2G6QGL5"/>
<evidence type="ECO:0000313" key="1">
    <source>
        <dbReference type="EMBL" id="PIE95579.1"/>
    </source>
</evidence>
<organism evidence="1 2">
    <name type="scientific">Bacillus fungorum</name>
    <dbReference type="NCBI Taxonomy" id="2039284"/>
    <lineage>
        <taxon>Bacteria</taxon>
        <taxon>Bacillati</taxon>
        <taxon>Bacillota</taxon>
        <taxon>Bacilli</taxon>
        <taxon>Bacillales</taxon>
        <taxon>Bacillaceae</taxon>
        <taxon>Bacillus</taxon>
    </lineage>
</organism>
<dbReference type="RefSeq" id="WP_099684108.1">
    <property type="nucleotide sequence ID" value="NZ_NWUW01000005.1"/>
</dbReference>
<proteinExistence type="predicted"/>
<name>A0A2G6QGL5_9BACI</name>
<dbReference type="EMBL" id="NWUW01000005">
    <property type="protein sequence ID" value="PIE95579.1"/>
    <property type="molecule type" value="Genomic_DNA"/>
</dbReference>
<gene>
    <name evidence="1" type="ORF">CO726_09765</name>
</gene>
<reference evidence="1 2" key="1">
    <citation type="submission" date="2017-09" db="EMBL/GenBank/DDBJ databases">
        <title>Biocontrol bacteria screening and application from spent mushroom substrate.</title>
        <authorList>
            <person name="Sun X."/>
        </authorList>
    </citation>
    <scope>NUCLEOTIDE SEQUENCE [LARGE SCALE GENOMIC DNA]</scope>
    <source>
        <strain evidence="1 2">100374</strain>
    </source>
</reference>
<sequence>MANEIVLWDSPNGASIPATISNVNELSGYINMLSPKEIGRINVSFDAGLFDMATEYTWNRTIAVLRDRIMSFGKEFVLEMLGRNEDSLSDSNDFLSDVDIINLSADLGLINKTAKILFLQSSELLKHYLRRDVEDELDITQAQACIKNCIKYVLAMSDDGFSISFTNFRDTLRREILSESHEIFKSLMNSPYFYKRTTMRTLLSLSKSQKAAELEIVLANMVSIIPRIWGDLLTDDRYPIGFAYAEVTNAGNLQLVRALKSVLLKVKGFDYVPESLRSNTFIEAANHLLEVHQGMNNFYNEPAAANLLFNLGSSIPVPALGKCMTATIACKIGNSWGVSWDAQTYIDSILGNLTDDRWEYYFNKIFMGDETILLKLRDNDVIERWCDFVQMYDLHNKNIKDHHVSQLLQASSNNRKRAVREKAELLYDKLR</sequence>
<protein>
    <submittedName>
        <fullName evidence="1">Uncharacterized protein</fullName>
    </submittedName>
</protein>